<dbReference type="Proteomes" id="UP000663823">
    <property type="component" value="Unassembled WGS sequence"/>
</dbReference>
<dbReference type="Proteomes" id="UP000663889">
    <property type="component" value="Unassembled WGS sequence"/>
</dbReference>
<reference evidence="2" key="1">
    <citation type="submission" date="2021-02" db="EMBL/GenBank/DDBJ databases">
        <authorList>
            <person name="Nowell W R."/>
        </authorList>
    </citation>
    <scope>NUCLEOTIDE SEQUENCE</scope>
</reference>
<protein>
    <submittedName>
        <fullName evidence="2">Uncharacterized protein</fullName>
    </submittedName>
</protein>
<evidence type="ECO:0000313" key="5">
    <source>
        <dbReference type="EMBL" id="CAF4013015.1"/>
    </source>
</evidence>
<gene>
    <name evidence="5" type="ORF">FNK824_LOCUS26617</name>
    <name evidence="4" type="ORF">OTI717_LOCUS19129</name>
    <name evidence="1" type="ORF">RFH988_LOCUS7303</name>
    <name evidence="3" type="ORF">SEV965_LOCUS6629</name>
    <name evidence="2" type="ORF">ZHD862_LOCUS6002</name>
</gene>
<dbReference type="Proteomes" id="UP000663864">
    <property type="component" value="Unassembled WGS sequence"/>
</dbReference>
<evidence type="ECO:0000313" key="1">
    <source>
        <dbReference type="EMBL" id="CAF0867673.1"/>
    </source>
</evidence>
<dbReference type="Proteomes" id="UP000663882">
    <property type="component" value="Unassembled WGS sequence"/>
</dbReference>
<dbReference type="EMBL" id="CAJNOO010000230">
    <property type="protein sequence ID" value="CAF0867673.1"/>
    <property type="molecule type" value="Genomic_DNA"/>
</dbReference>
<dbReference type="AlphaFoldDB" id="A0A813Y1H9"/>
<evidence type="ECO:0000313" key="4">
    <source>
        <dbReference type="EMBL" id="CAF3816245.1"/>
    </source>
</evidence>
<dbReference type="EMBL" id="CAJNOT010000164">
    <property type="protein sequence ID" value="CAF0873457.1"/>
    <property type="molecule type" value="Genomic_DNA"/>
</dbReference>
<name>A0A813Y1H9_9BILA</name>
<dbReference type="EMBL" id="CAJNOU010000219">
    <property type="protein sequence ID" value="CAF0920694.1"/>
    <property type="molecule type" value="Genomic_DNA"/>
</dbReference>
<evidence type="ECO:0000313" key="6">
    <source>
        <dbReference type="Proteomes" id="UP000663864"/>
    </source>
</evidence>
<organism evidence="2 6">
    <name type="scientific">Rotaria sordida</name>
    <dbReference type="NCBI Taxonomy" id="392033"/>
    <lineage>
        <taxon>Eukaryota</taxon>
        <taxon>Metazoa</taxon>
        <taxon>Spiralia</taxon>
        <taxon>Gnathifera</taxon>
        <taxon>Rotifera</taxon>
        <taxon>Eurotatoria</taxon>
        <taxon>Bdelloidea</taxon>
        <taxon>Philodinida</taxon>
        <taxon>Philodinidae</taxon>
        <taxon>Rotaria</taxon>
    </lineage>
</organism>
<dbReference type="EMBL" id="CAJOBE010006645">
    <property type="protein sequence ID" value="CAF4013015.1"/>
    <property type="molecule type" value="Genomic_DNA"/>
</dbReference>
<dbReference type="OrthoDB" id="10000574at2759"/>
<dbReference type="Proteomes" id="UP000663874">
    <property type="component" value="Unassembled WGS sequence"/>
</dbReference>
<comment type="caution">
    <text evidence="2">The sequence shown here is derived from an EMBL/GenBank/DDBJ whole genome shotgun (WGS) entry which is preliminary data.</text>
</comment>
<evidence type="ECO:0000313" key="3">
    <source>
        <dbReference type="EMBL" id="CAF0920694.1"/>
    </source>
</evidence>
<evidence type="ECO:0000313" key="2">
    <source>
        <dbReference type="EMBL" id="CAF0873457.1"/>
    </source>
</evidence>
<dbReference type="EMBL" id="CAJOAX010002741">
    <property type="protein sequence ID" value="CAF3816245.1"/>
    <property type="molecule type" value="Genomic_DNA"/>
</dbReference>
<sequence length="119" mass="13746">MATLTRYQIHGQITIKGEQPKFHGDEILYISIRDSLRHDVPCIELGSKTIYLYQEQTLPIDYQCLYNPYKAHMKFSELKTIPGGITLSAHIERNDKLLYINNTDIPLADNINIQLVKVE</sequence>
<proteinExistence type="predicted"/>
<accession>A0A813Y1H9</accession>